<comment type="similarity">
    <text evidence="1">Belongs to the SNF8 family.</text>
</comment>
<dbReference type="Proteomes" id="UP000751190">
    <property type="component" value="Unassembled WGS sequence"/>
</dbReference>
<dbReference type="SUPFAM" id="SSF46785">
    <property type="entry name" value="Winged helix' DNA-binding domain"/>
    <property type="match status" value="2"/>
</dbReference>
<comment type="caution">
    <text evidence="2">The sequence shown here is derived from an EMBL/GenBank/DDBJ whole genome shotgun (WGS) entry which is preliminary data.</text>
</comment>
<dbReference type="AlphaFoldDB" id="A0A8J5XL16"/>
<evidence type="ECO:0000313" key="2">
    <source>
        <dbReference type="EMBL" id="KAG8464999.1"/>
    </source>
</evidence>
<organism evidence="2 3">
    <name type="scientific">Diacronema lutheri</name>
    <name type="common">Unicellular marine alga</name>
    <name type="synonym">Monochrysis lutheri</name>
    <dbReference type="NCBI Taxonomy" id="2081491"/>
    <lineage>
        <taxon>Eukaryota</taxon>
        <taxon>Haptista</taxon>
        <taxon>Haptophyta</taxon>
        <taxon>Pavlovophyceae</taxon>
        <taxon>Pavlovales</taxon>
        <taxon>Pavlovaceae</taxon>
        <taxon>Diacronema</taxon>
    </lineage>
</organism>
<dbReference type="PANTHER" id="PTHR12806">
    <property type="entry name" value="EAP30 SUBUNIT OF ELL COMPLEX"/>
    <property type="match status" value="1"/>
</dbReference>
<dbReference type="EMBL" id="JAGTXO010000011">
    <property type="protein sequence ID" value="KAG8464999.1"/>
    <property type="molecule type" value="Genomic_DNA"/>
</dbReference>
<sequence>MRRGVGISGLQRQQRHESQLKKVGSELGHQNAAELRRQLDALRQRIEGFAFEHRGVINRDPVFRAHFNRLCAASGVDPLKSSKGVWAQLLGVGDFYYELAVQVADVCMSTRAQAGGLIAVGDLHARLGRKRGGAGRAISRDDVLCAVAQLRQLGGGYAVSTFGGGEQYVRCVPLELDADHNALLTLATPSARVTRARLAQELGWAAERADAALATLLREGVLWVDVQGPTGEPEYWVPCIWQRAESCVAPADGGQAGKRAPRREDRAR</sequence>
<dbReference type="PANTHER" id="PTHR12806:SF0">
    <property type="entry name" value="VACUOLAR-SORTING PROTEIN SNF8"/>
    <property type="match status" value="1"/>
</dbReference>
<keyword evidence="3" id="KW-1185">Reference proteome</keyword>
<evidence type="ECO:0008006" key="4">
    <source>
        <dbReference type="Google" id="ProtNLM"/>
    </source>
</evidence>
<evidence type="ECO:0000313" key="3">
    <source>
        <dbReference type="Proteomes" id="UP000751190"/>
    </source>
</evidence>
<dbReference type="InterPro" id="IPR016689">
    <property type="entry name" value="ESCRT-2_cplx_Snf8"/>
</dbReference>
<reference evidence="2" key="1">
    <citation type="submission" date="2021-05" db="EMBL/GenBank/DDBJ databases">
        <title>The genome of the haptophyte Pavlova lutheri (Diacronema luteri, Pavlovales) - a model for lipid biosynthesis in eukaryotic algae.</title>
        <authorList>
            <person name="Hulatt C.J."/>
            <person name="Posewitz M.C."/>
        </authorList>
    </citation>
    <scope>NUCLEOTIDE SEQUENCE</scope>
    <source>
        <strain evidence="2">NIVA-4/92</strain>
    </source>
</reference>
<dbReference type="Gene3D" id="1.10.10.10">
    <property type="entry name" value="Winged helix-like DNA-binding domain superfamily/Winged helix DNA-binding domain"/>
    <property type="match status" value="2"/>
</dbReference>
<dbReference type="InterPro" id="IPR040608">
    <property type="entry name" value="Snf8/Vps36"/>
</dbReference>
<dbReference type="GO" id="GO:0043328">
    <property type="term" value="P:protein transport to vacuole involved in ubiquitin-dependent protein catabolic process via the multivesicular body sorting pathway"/>
    <property type="evidence" value="ECO:0007669"/>
    <property type="project" value="TreeGrafter"/>
</dbReference>
<gene>
    <name evidence="2" type="ORF">KFE25_012362</name>
</gene>
<name>A0A8J5XL16_DIALT</name>
<protein>
    <recommendedName>
        <fullName evidence="4">Vacuolar-sorting protein SNF8</fullName>
    </recommendedName>
</protein>
<dbReference type="OMA" id="QIVEVCM"/>
<proteinExistence type="inferred from homology"/>
<dbReference type="InterPro" id="IPR036390">
    <property type="entry name" value="WH_DNA-bd_sf"/>
</dbReference>
<evidence type="ECO:0000256" key="1">
    <source>
        <dbReference type="ARBA" id="ARBA00009834"/>
    </source>
</evidence>
<dbReference type="OrthoDB" id="283883at2759"/>
<dbReference type="InterPro" id="IPR036388">
    <property type="entry name" value="WH-like_DNA-bd_sf"/>
</dbReference>
<dbReference type="Gene3D" id="6.10.140.180">
    <property type="match status" value="1"/>
</dbReference>
<dbReference type="GO" id="GO:0000814">
    <property type="term" value="C:ESCRT II complex"/>
    <property type="evidence" value="ECO:0007669"/>
    <property type="project" value="InterPro"/>
</dbReference>
<accession>A0A8J5XL16</accession>
<dbReference type="Pfam" id="PF04157">
    <property type="entry name" value="EAP30"/>
    <property type="match status" value="1"/>
</dbReference>